<dbReference type="STRING" id="1220583.GOACH_05_01140"/>
<organism evidence="5 6">
    <name type="scientific">Gordonia aichiensis NBRC 108223</name>
    <dbReference type="NCBI Taxonomy" id="1220583"/>
    <lineage>
        <taxon>Bacteria</taxon>
        <taxon>Bacillati</taxon>
        <taxon>Actinomycetota</taxon>
        <taxon>Actinomycetes</taxon>
        <taxon>Mycobacteriales</taxon>
        <taxon>Gordoniaceae</taxon>
        <taxon>Gordonia</taxon>
    </lineage>
</organism>
<evidence type="ECO:0000256" key="3">
    <source>
        <dbReference type="SAM" id="MobiDB-lite"/>
    </source>
</evidence>
<feature type="region of interest" description="Disordered" evidence="3">
    <location>
        <begin position="1"/>
        <end position="25"/>
    </location>
</feature>
<feature type="compositionally biased region" description="Polar residues" evidence="3">
    <location>
        <begin position="1"/>
        <end position="13"/>
    </location>
</feature>
<dbReference type="SUPFAM" id="SSF55729">
    <property type="entry name" value="Acyl-CoA N-acyltransferases (Nat)"/>
    <property type="match status" value="1"/>
</dbReference>
<dbReference type="RefSeq" id="WP_005173067.1">
    <property type="nucleotide sequence ID" value="NZ_BANR01000005.1"/>
</dbReference>
<feature type="domain" description="N-acetyltransferase" evidence="4">
    <location>
        <begin position="32"/>
        <end position="211"/>
    </location>
</feature>
<dbReference type="PANTHER" id="PTHR43877">
    <property type="entry name" value="AMINOALKYLPHOSPHONATE N-ACETYLTRANSFERASE-RELATED-RELATED"/>
    <property type="match status" value="1"/>
</dbReference>
<evidence type="ECO:0000313" key="5">
    <source>
        <dbReference type="EMBL" id="GAC48246.1"/>
    </source>
</evidence>
<dbReference type="InterPro" id="IPR000182">
    <property type="entry name" value="GNAT_dom"/>
</dbReference>
<keyword evidence="6" id="KW-1185">Reference proteome</keyword>
<name>L7KID0_9ACTN</name>
<dbReference type="CDD" id="cd04301">
    <property type="entry name" value="NAT_SF"/>
    <property type="match status" value="1"/>
</dbReference>
<dbReference type="InterPro" id="IPR016181">
    <property type="entry name" value="Acyl_CoA_acyltransferase"/>
</dbReference>
<dbReference type="GO" id="GO:0016747">
    <property type="term" value="F:acyltransferase activity, transferring groups other than amino-acyl groups"/>
    <property type="evidence" value="ECO:0007669"/>
    <property type="project" value="InterPro"/>
</dbReference>
<dbReference type="InterPro" id="IPR050832">
    <property type="entry name" value="Bact_Acetyltransf"/>
</dbReference>
<proteinExistence type="predicted"/>
<dbReference type="eggNOG" id="COG0456">
    <property type="taxonomic scope" value="Bacteria"/>
</dbReference>
<evidence type="ECO:0000256" key="2">
    <source>
        <dbReference type="ARBA" id="ARBA00023315"/>
    </source>
</evidence>
<dbReference type="Gene3D" id="3.40.630.30">
    <property type="match status" value="1"/>
</dbReference>
<dbReference type="EMBL" id="BANR01000005">
    <property type="protein sequence ID" value="GAC48246.1"/>
    <property type="molecule type" value="Genomic_DNA"/>
</dbReference>
<dbReference type="OrthoDB" id="143110at2"/>
<evidence type="ECO:0000259" key="4">
    <source>
        <dbReference type="PROSITE" id="PS51186"/>
    </source>
</evidence>
<keyword evidence="1" id="KW-0808">Transferase</keyword>
<reference evidence="5 6" key="1">
    <citation type="submission" date="2012-12" db="EMBL/GenBank/DDBJ databases">
        <title>Whole genome shotgun sequence of Gordonia aichiensis NBRC 108223.</title>
        <authorList>
            <person name="Isaki-Nakamura S."/>
            <person name="Hosoyama A."/>
            <person name="Tsuchikane K."/>
            <person name="Ando Y."/>
            <person name="Baba S."/>
            <person name="Ohji S."/>
            <person name="Hamada M."/>
            <person name="Tamura T."/>
            <person name="Yamazoe A."/>
            <person name="Yamazaki S."/>
            <person name="Fujita N."/>
        </authorList>
    </citation>
    <scope>NUCLEOTIDE SEQUENCE [LARGE SCALE GENOMIC DNA]</scope>
    <source>
        <strain evidence="5 6">NBRC 108223</strain>
    </source>
</reference>
<evidence type="ECO:0000313" key="6">
    <source>
        <dbReference type="Proteomes" id="UP000010988"/>
    </source>
</evidence>
<dbReference type="PROSITE" id="PS51186">
    <property type="entry name" value="GNAT"/>
    <property type="match status" value="1"/>
</dbReference>
<sequence length="211" mass="22799">MREEVASTTSTCSEDVGSAATRSDADRATRQVVVDLVTEPSQAPDVAAVAAATFPLACPPHSAPDDIAAYIRTSLGVQSFADHIASEQSDVLVARTEEGAVVGYSLVHHRPPTAPDVAAVITERASSEISKMYVVPDHHARGRTDPPAHLLMRAAIEAARAHGSVVVWLGVNQENVRAQRFYTKMGFRRAGVKTFDLNGRIEHDFIFSRRL</sequence>
<keyword evidence="2" id="KW-0012">Acyltransferase</keyword>
<gene>
    <name evidence="5" type="ORF">GOACH_05_01140</name>
</gene>
<protein>
    <recommendedName>
        <fullName evidence="4">N-acetyltransferase domain-containing protein</fullName>
    </recommendedName>
</protein>
<dbReference type="AlphaFoldDB" id="L7KID0"/>
<evidence type="ECO:0000256" key="1">
    <source>
        <dbReference type="ARBA" id="ARBA00022679"/>
    </source>
</evidence>
<comment type="caution">
    <text evidence="5">The sequence shown here is derived from an EMBL/GenBank/DDBJ whole genome shotgun (WGS) entry which is preliminary data.</text>
</comment>
<dbReference type="PANTHER" id="PTHR43877:SF1">
    <property type="entry name" value="ACETYLTRANSFERASE"/>
    <property type="match status" value="1"/>
</dbReference>
<dbReference type="Pfam" id="PF00583">
    <property type="entry name" value="Acetyltransf_1"/>
    <property type="match status" value="1"/>
</dbReference>
<accession>L7KID0</accession>
<dbReference type="Proteomes" id="UP000010988">
    <property type="component" value="Unassembled WGS sequence"/>
</dbReference>